<evidence type="ECO:0000313" key="3">
    <source>
        <dbReference type="Proteomes" id="UP001267878"/>
    </source>
</evidence>
<evidence type="ECO:0000256" key="1">
    <source>
        <dbReference type="SAM" id="SignalP"/>
    </source>
</evidence>
<name>A0ABU1VPV4_9GAMM</name>
<gene>
    <name evidence="2" type="ORF">J2X04_001864</name>
</gene>
<feature type="chain" id="PRO_5046748761" evidence="1">
    <location>
        <begin position="20"/>
        <end position="254"/>
    </location>
</feature>
<sequence length="254" mass="27206">MNRFPFALALLLACVCAMAAPPSDADLAAAKAKLAEGQAAAEHGDEATAMGLIGEAARLAQSGEIAHKLGHFYEGKTELPGHEAEALKWFLYAVDLGQADAMHHVAKRYLEGSGGLQRDVGKGLALMQASADAGYEPAYGVAHRFREEQDGKARCLLAALREYDMREVVFGANRFYQIKAGEGEDASGDTYEVEGFSNRFGSALASLSVDGFDGVDINEVEGRQFYTDLYTPRPASADALHLAARLREKCGVSE</sequence>
<evidence type="ECO:0000313" key="2">
    <source>
        <dbReference type="EMBL" id="MDR7099517.1"/>
    </source>
</evidence>
<keyword evidence="3" id="KW-1185">Reference proteome</keyword>
<proteinExistence type="predicted"/>
<keyword evidence="1" id="KW-0732">Signal</keyword>
<reference evidence="2 3" key="1">
    <citation type="submission" date="2023-07" db="EMBL/GenBank/DDBJ databases">
        <title>Sorghum-associated microbial communities from plants grown in Nebraska, USA.</title>
        <authorList>
            <person name="Schachtman D."/>
        </authorList>
    </citation>
    <scope>NUCLEOTIDE SEQUENCE [LARGE SCALE GENOMIC DNA]</scope>
    <source>
        <strain evidence="2 3">BE187</strain>
    </source>
</reference>
<dbReference type="SMART" id="SM00671">
    <property type="entry name" value="SEL1"/>
    <property type="match status" value="2"/>
</dbReference>
<dbReference type="SUPFAM" id="SSF81901">
    <property type="entry name" value="HCP-like"/>
    <property type="match status" value="1"/>
</dbReference>
<dbReference type="EMBL" id="JAVDVW010000001">
    <property type="protein sequence ID" value="MDR7099517.1"/>
    <property type="molecule type" value="Genomic_DNA"/>
</dbReference>
<feature type="signal peptide" evidence="1">
    <location>
        <begin position="1"/>
        <end position="19"/>
    </location>
</feature>
<comment type="caution">
    <text evidence="2">The sequence shown here is derived from an EMBL/GenBank/DDBJ whole genome shotgun (WGS) entry which is preliminary data.</text>
</comment>
<dbReference type="Gene3D" id="1.25.40.10">
    <property type="entry name" value="Tetratricopeptide repeat domain"/>
    <property type="match status" value="1"/>
</dbReference>
<protein>
    <submittedName>
        <fullName evidence="2">TPR repeat protein</fullName>
    </submittedName>
</protein>
<dbReference type="RefSeq" id="WP_310053711.1">
    <property type="nucleotide sequence ID" value="NZ_JAVDVW010000001.1"/>
</dbReference>
<accession>A0ABU1VPV4</accession>
<dbReference type="Proteomes" id="UP001267878">
    <property type="component" value="Unassembled WGS sequence"/>
</dbReference>
<dbReference type="InterPro" id="IPR006597">
    <property type="entry name" value="Sel1-like"/>
</dbReference>
<organism evidence="2 3">
    <name type="scientific">Agrilutibacter niabensis</name>
    <dbReference type="NCBI Taxonomy" id="380628"/>
    <lineage>
        <taxon>Bacteria</taxon>
        <taxon>Pseudomonadati</taxon>
        <taxon>Pseudomonadota</taxon>
        <taxon>Gammaproteobacteria</taxon>
        <taxon>Lysobacterales</taxon>
        <taxon>Lysobacteraceae</taxon>
        <taxon>Agrilutibacter</taxon>
    </lineage>
</organism>
<dbReference type="InterPro" id="IPR011990">
    <property type="entry name" value="TPR-like_helical_dom_sf"/>
</dbReference>